<dbReference type="InterPro" id="IPR036812">
    <property type="entry name" value="NAD(P)_OxRdtase_dom_sf"/>
</dbReference>
<reference evidence="2 3" key="1">
    <citation type="submission" date="2024-09" db="EMBL/GenBank/DDBJ databases">
        <authorList>
            <person name="Ruan L."/>
        </authorList>
    </citation>
    <scope>NUCLEOTIDE SEQUENCE [LARGE SCALE GENOMIC DNA]</scope>
    <source>
        <strain evidence="2 3">D33</strain>
    </source>
</reference>
<dbReference type="PANTHER" id="PTHR43638:SF3">
    <property type="entry name" value="ALDEHYDE REDUCTASE"/>
    <property type="match status" value="1"/>
</dbReference>
<name>A0ABV5B1J6_9BACL</name>
<organism evidence="2 3">
    <name type="scientific">Paenibacillus terreus</name>
    <dbReference type="NCBI Taxonomy" id="1387834"/>
    <lineage>
        <taxon>Bacteria</taxon>
        <taxon>Bacillati</taxon>
        <taxon>Bacillota</taxon>
        <taxon>Bacilli</taxon>
        <taxon>Bacillales</taxon>
        <taxon>Paenibacillaceae</taxon>
        <taxon>Paenibacillus</taxon>
    </lineage>
</organism>
<dbReference type="PRINTS" id="PR00069">
    <property type="entry name" value="ALDKETRDTASE"/>
</dbReference>
<feature type="domain" description="NADP-dependent oxidoreductase" evidence="1">
    <location>
        <begin position="20"/>
        <end position="274"/>
    </location>
</feature>
<dbReference type="EMBL" id="JBHILM010000001">
    <property type="protein sequence ID" value="MFB5679552.1"/>
    <property type="molecule type" value="Genomic_DNA"/>
</dbReference>
<accession>A0ABV5B1J6</accession>
<protein>
    <submittedName>
        <fullName evidence="2">Aldo/keto reductase</fullName>
    </submittedName>
</protein>
<dbReference type="RefSeq" id="WP_375523389.1">
    <property type="nucleotide sequence ID" value="NZ_JBHILM010000001.1"/>
</dbReference>
<dbReference type="Pfam" id="PF00248">
    <property type="entry name" value="Aldo_ket_red"/>
    <property type="match status" value="1"/>
</dbReference>
<sequence length="287" mass="31773">MSGQQHKGVKLPDGTDVPVIGQGTWNMGENAFARDAEIKALQTGIDLGMTLIDTAEMYANGEAEKIVGQAVKGKRDRVFIVTKAYPHHADSKGLAAACEASLKRLGTDYADLYLLHWRGSIPFEETVRGMEKLRREGKIRRWGVSNLDTADMEELWQLPGGTECAVNQVLYHAASRGIEYDLLPWCREHHVPVMAYCPIAQGGRLRKELLQHPVIGQIAEHHGASPAQIALAWVIRGGHVIAIPKAVQETHIRENAEAARIVLTEEELRQIDEVFPAPKCKMPLDIV</sequence>
<dbReference type="InterPro" id="IPR023210">
    <property type="entry name" value="NADP_OxRdtase_dom"/>
</dbReference>
<gene>
    <name evidence="2" type="ORF">ACE3NQ_01330</name>
</gene>
<proteinExistence type="predicted"/>
<evidence type="ECO:0000259" key="1">
    <source>
        <dbReference type="Pfam" id="PF00248"/>
    </source>
</evidence>
<keyword evidence="3" id="KW-1185">Reference proteome</keyword>
<evidence type="ECO:0000313" key="3">
    <source>
        <dbReference type="Proteomes" id="UP001580407"/>
    </source>
</evidence>
<dbReference type="PIRSF" id="PIRSF000097">
    <property type="entry name" value="AKR"/>
    <property type="match status" value="1"/>
</dbReference>
<comment type="caution">
    <text evidence="2">The sequence shown here is derived from an EMBL/GenBank/DDBJ whole genome shotgun (WGS) entry which is preliminary data.</text>
</comment>
<dbReference type="SUPFAM" id="SSF51430">
    <property type="entry name" value="NAD(P)-linked oxidoreductase"/>
    <property type="match status" value="1"/>
</dbReference>
<dbReference type="CDD" id="cd19138">
    <property type="entry name" value="AKR_YeaE"/>
    <property type="match status" value="1"/>
</dbReference>
<evidence type="ECO:0000313" key="2">
    <source>
        <dbReference type="EMBL" id="MFB5679552.1"/>
    </source>
</evidence>
<dbReference type="Gene3D" id="3.20.20.100">
    <property type="entry name" value="NADP-dependent oxidoreductase domain"/>
    <property type="match status" value="1"/>
</dbReference>
<dbReference type="InterPro" id="IPR020471">
    <property type="entry name" value="AKR"/>
</dbReference>
<dbReference type="Proteomes" id="UP001580407">
    <property type="component" value="Unassembled WGS sequence"/>
</dbReference>
<dbReference type="PANTHER" id="PTHR43638">
    <property type="entry name" value="OXIDOREDUCTASE, ALDO/KETO REDUCTASE FAMILY PROTEIN"/>
    <property type="match status" value="1"/>
</dbReference>